<feature type="domain" description="Methyltransferase type 12" evidence="1">
    <location>
        <begin position="56"/>
        <end position="136"/>
    </location>
</feature>
<dbReference type="InterPro" id="IPR029063">
    <property type="entry name" value="SAM-dependent_MTases_sf"/>
</dbReference>
<organism evidence="2 3">
    <name type="scientific">Dinoroseobacter shibae (strain DSM 16493 / NCIMB 14021 / DFL 12)</name>
    <dbReference type="NCBI Taxonomy" id="398580"/>
    <lineage>
        <taxon>Bacteria</taxon>
        <taxon>Pseudomonadati</taxon>
        <taxon>Pseudomonadota</taxon>
        <taxon>Alphaproteobacteria</taxon>
        <taxon>Rhodobacterales</taxon>
        <taxon>Roseobacteraceae</taxon>
        <taxon>Dinoroseobacter</taxon>
    </lineage>
</organism>
<proteinExistence type="predicted"/>
<dbReference type="CDD" id="cd02440">
    <property type="entry name" value="AdoMet_MTases"/>
    <property type="match status" value="1"/>
</dbReference>
<keyword evidence="3" id="KW-1185">Reference proteome</keyword>
<dbReference type="GO" id="GO:0008168">
    <property type="term" value="F:methyltransferase activity"/>
    <property type="evidence" value="ECO:0007669"/>
    <property type="project" value="UniProtKB-KW"/>
</dbReference>
<dbReference type="OrthoDB" id="5298787at2"/>
<name>A8LQG1_DINSH</name>
<dbReference type="GO" id="GO:0032259">
    <property type="term" value="P:methylation"/>
    <property type="evidence" value="ECO:0007669"/>
    <property type="project" value="UniProtKB-KW"/>
</dbReference>
<gene>
    <name evidence="2" type="ordered locus">Dshi_0701</name>
</gene>
<dbReference type="SUPFAM" id="SSF53335">
    <property type="entry name" value="S-adenosyl-L-methionine-dependent methyltransferases"/>
    <property type="match status" value="1"/>
</dbReference>
<dbReference type="eggNOG" id="COG2890">
    <property type="taxonomic scope" value="Bacteria"/>
</dbReference>
<dbReference type="RefSeq" id="WP_012177379.1">
    <property type="nucleotide sequence ID" value="NC_009952.1"/>
</dbReference>
<dbReference type="Pfam" id="PF08242">
    <property type="entry name" value="Methyltransf_12"/>
    <property type="match status" value="1"/>
</dbReference>
<accession>A8LQG1</accession>
<dbReference type="Proteomes" id="UP000006833">
    <property type="component" value="Chromosome"/>
</dbReference>
<dbReference type="EMBL" id="CP000830">
    <property type="protein sequence ID" value="ABV92447.1"/>
    <property type="molecule type" value="Genomic_DNA"/>
</dbReference>
<dbReference type="KEGG" id="dsh:Dshi_0701"/>
<dbReference type="AlphaFoldDB" id="A8LQG1"/>
<dbReference type="STRING" id="398580.Dshi_0701"/>
<keyword evidence="2" id="KW-0489">Methyltransferase</keyword>
<dbReference type="Gene3D" id="3.40.50.150">
    <property type="entry name" value="Vaccinia Virus protein VP39"/>
    <property type="match status" value="1"/>
</dbReference>
<keyword evidence="2" id="KW-0808">Transferase</keyword>
<reference evidence="3" key="1">
    <citation type="journal article" date="2010" name="ISME J.">
        <title>The complete genome sequence of the algal symbiont Dinoroseobacter shibae: a hitchhiker's guide to life in the sea.</title>
        <authorList>
            <person name="Wagner-Dobler I."/>
            <person name="Ballhausen B."/>
            <person name="Berger M."/>
            <person name="Brinkhoff T."/>
            <person name="Buchholz I."/>
            <person name="Bunk B."/>
            <person name="Cypionka H."/>
            <person name="Daniel R."/>
            <person name="Drepper T."/>
            <person name="Gerdts G."/>
            <person name="Hahnke S."/>
            <person name="Han C."/>
            <person name="Jahn D."/>
            <person name="Kalhoefer D."/>
            <person name="Kiss H."/>
            <person name="Klenk H.P."/>
            <person name="Kyrpides N."/>
            <person name="Liebl W."/>
            <person name="Liesegang H."/>
            <person name="Meincke L."/>
            <person name="Pati A."/>
            <person name="Petersen J."/>
            <person name="Piekarski T."/>
            <person name="Pommerenke C."/>
            <person name="Pradella S."/>
            <person name="Pukall R."/>
            <person name="Rabus R."/>
            <person name="Stackebrandt E."/>
            <person name="Thole S."/>
            <person name="Thompson L."/>
            <person name="Tielen P."/>
            <person name="Tomasch J."/>
            <person name="von Jan M."/>
            <person name="Wanphrut N."/>
            <person name="Wichels A."/>
            <person name="Zech H."/>
            <person name="Simon M."/>
        </authorList>
    </citation>
    <scope>NUCLEOTIDE SEQUENCE [LARGE SCALE GENOMIC DNA]</scope>
    <source>
        <strain evidence="3">DSM 16493 / NCIMB 14021 / DFL 12</strain>
    </source>
</reference>
<evidence type="ECO:0000313" key="2">
    <source>
        <dbReference type="EMBL" id="ABV92447.1"/>
    </source>
</evidence>
<evidence type="ECO:0000313" key="3">
    <source>
        <dbReference type="Proteomes" id="UP000006833"/>
    </source>
</evidence>
<dbReference type="HOGENOM" id="CLU_099766_1_0_5"/>
<dbReference type="InterPro" id="IPR013217">
    <property type="entry name" value="Methyltransf_12"/>
</dbReference>
<protein>
    <submittedName>
        <fullName evidence="2">Methyltransferase domain protein</fullName>
    </submittedName>
</protein>
<evidence type="ECO:0000259" key="1">
    <source>
        <dbReference type="Pfam" id="PF08242"/>
    </source>
</evidence>
<sequence>MSLRSPDALRRYYDSRLAAHGDTAQGAGWPNEADRQTRFAVMRALAPDGRMEDLCDLACGTGAFLDHLHAAATPPARYLGLDISETAIATARAKHGADRFAVHDLLADPAPGPFDYVVANGLFTVKDSLSAAEMWDFLRTATTAMWDMTRVGMAFNVMSAVVDWQREDLFHVEADALLRWLYALAGRRVILRADYDLYEYTAYVYRAPLATRPGQGF</sequence>